<proteinExistence type="predicted"/>
<dbReference type="AlphaFoldDB" id="A0A6M3X706"/>
<name>A0A6M3X706_9ZZZZ</name>
<evidence type="ECO:0000313" key="1">
    <source>
        <dbReference type="EMBL" id="QJH93389.1"/>
    </source>
</evidence>
<reference evidence="1" key="1">
    <citation type="submission" date="2020-03" db="EMBL/GenBank/DDBJ databases">
        <title>The deep terrestrial virosphere.</title>
        <authorList>
            <person name="Holmfeldt K."/>
            <person name="Nilsson E."/>
            <person name="Simone D."/>
            <person name="Lopez-Fernandez M."/>
            <person name="Wu X."/>
            <person name="de Brujin I."/>
            <person name="Lundin D."/>
            <person name="Andersson A."/>
            <person name="Bertilsson S."/>
            <person name="Dopson M."/>
        </authorList>
    </citation>
    <scope>NUCLEOTIDE SEQUENCE</scope>
    <source>
        <strain evidence="1">TM448B00061</strain>
    </source>
</reference>
<dbReference type="EMBL" id="MT144588">
    <property type="protein sequence ID" value="QJH93389.1"/>
    <property type="molecule type" value="Genomic_DNA"/>
</dbReference>
<sequence length="127" mass="14007">MPKLSLPPEWHADLGGSYFIKISGAARGSGLAVYLLPGALVRNRFRGSRISQGNSPSAWYVSCDSLGIQRRPLTKEEISLEEAELMALGYIEEKLKSKELQVKTWLKNVKRLLGRQTTTAATTGEES</sequence>
<protein>
    <submittedName>
        <fullName evidence="1">Uncharacterized protein</fullName>
    </submittedName>
</protein>
<organism evidence="1">
    <name type="scientific">viral metagenome</name>
    <dbReference type="NCBI Taxonomy" id="1070528"/>
    <lineage>
        <taxon>unclassified sequences</taxon>
        <taxon>metagenomes</taxon>
        <taxon>organismal metagenomes</taxon>
    </lineage>
</organism>
<accession>A0A6M3X706</accession>
<gene>
    <name evidence="1" type="ORF">TM448B00061_0009</name>
</gene>